<feature type="domain" description="DUF659" evidence="2">
    <location>
        <begin position="217"/>
        <end position="356"/>
    </location>
</feature>
<dbReference type="InterPro" id="IPR007021">
    <property type="entry name" value="DUF659"/>
</dbReference>
<accession>A0AAW2N760</accession>
<dbReference type="SUPFAM" id="SSF53098">
    <property type="entry name" value="Ribonuclease H-like"/>
    <property type="match status" value="2"/>
</dbReference>
<protein>
    <recommendedName>
        <fullName evidence="2">DUF659 domain-containing protein</fullName>
    </recommendedName>
</protein>
<comment type="caution">
    <text evidence="3">The sequence shown here is derived from an EMBL/GenBank/DDBJ whole genome shotgun (WGS) entry which is preliminary data.</text>
</comment>
<evidence type="ECO:0000313" key="3">
    <source>
        <dbReference type="EMBL" id="KAL0339382.1"/>
    </source>
</evidence>
<evidence type="ECO:0000256" key="1">
    <source>
        <dbReference type="SAM" id="MobiDB-lite"/>
    </source>
</evidence>
<evidence type="ECO:0000259" key="2">
    <source>
        <dbReference type="Pfam" id="PF04937"/>
    </source>
</evidence>
<name>A0AAW2N760_9LAMI</name>
<reference evidence="3" key="1">
    <citation type="submission" date="2020-06" db="EMBL/GenBank/DDBJ databases">
        <authorList>
            <person name="Li T."/>
            <person name="Hu X."/>
            <person name="Zhang T."/>
            <person name="Song X."/>
            <person name="Zhang H."/>
            <person name="Dai N."/>
            <person name="Sheng W."/>
            <person name="Hou X."/>
            <person name="Wei L."/>
        </authorList>
    </citation>
    <scope>NUCLEOTIDE SEQUENCE</scope>
    <source>
        <strain evidence="3">G01</strain>
        <tissue evidence="3">Leaf</tissue>
    </source>
</reference>
<feature type="region of interest" description="Disordered" evidence="1">
    <location>
        <begin position="1"/>
        <end position="20"/>
    </location>
</feature>
<dbReference type="PANTHER" id="PTHR32166:SF121">
    <property type="entry name" value="DUF659 DOMAIN-CONTAINING PROTEIN"/>
    <property type="match status" value="1"/>
</dbReference>
<proteinExistence type="predicted"/>
<feature type="region of interest" description="Disordered" evidence="1">
    <location>
        <begin position="36"/>
        <end position="65"/>
    </location>
</feature>
<sequence length="504" mass="57048">MQCFQTRTGPAGSTGSIGNWPHVRSELMIKRGHHLTQSEPVKTGQNRSDRDPVKPGWRNQPDETTPCWRERKCSNCKKVPPEIRFMIQGSLKENVEKAKEKRGSLGIDEYAFGASAHESSYDDYTAYAQKESHKQQPESSKKKAKTGLESFFKIGTRDPSQPTIKASLQSKEKWNDTDMAIALWFYDSCIPLNACNSHFFQIAMSKVASMGHGYAGPSYHGLRVSLLKDAKKRVALIVDSFRSKWIETGCNIMGDGWKDSRQRPLVNFLVYCPSGISFIKSVDVSAIESTAENLCNLFAEIVEMVGVKNVVHLVTDNAANYKAAGRLLSEKYPTICWSPCAAHYVNLILKDIEVLSGLLDYIDTRVETGGNKAYNEISLYRDRQKSFARPTAMTIATSTRPDDWWKLFGIDAPNLQKLAIRILSQTASSSGFKYSKRPYDPVDYECIDKSEFWIVEETPEGELYYDEMEELLEEEMPRYDEESSFDPETNDVEPIAVKKLKHLL</sequence>
<feature type="compositionally biased region" description="Polar residues" evidence="1">
    <location>
        <begin position="1"/>
        <end position="17"/>
    </location>
</feature>
<feature type="compositionally biased region" description="Polar residues" evidence="1">
    <location>
        <begin position="36"/>
        <end position="46"/>
    </location>
</feature>
<dbReference type="EMBL" id="JACGWK010000008">
    <property type="protein sequence ID" value="KAL0339382.1"/>
    <property type="molecule type" value="Genomic_DNA"/>
</dbReference>
<reference evidence="3" key="2">
    <citation type="journal article" date="2024" name="Plant">
        <title>Genomic evolution and insights into agronomic trait innovations of Sesamum species.</title>
        <authorList>
            <person name="Miao H."/>
            <person name="Wang L."/>
            <person name="Qu L."/>
            <person name="Liu H."/>
            <person name="Sun Y."/>
            <person name="Le M."/>
            <person name="Wang Q."/>
            <person name="Wei S."/>
            <person name="Zheng Y."/>
            <person name="Lin W."/>
            <person name="Duan Y."/>
            <person name="Cao H."/>
            <person name="Xiong S."/>
            <person name="Wang X."/>
            <person name="Wei L."/>
            <person name="Li C."/>
            <person name="Ma Q."/>
            <person name="Ju M."/>
            <person name="Zhao R."/>
            <person name="Li G."/>
            <person name="Mu C."/>
            <person name="Tian Q."/>
            <person name="Mei H."/>
            <person name="Zhang T."/>
            <person name="Gao T."/>
            <person name="Zhang H."/>
        </authorList>
    </citation>
    <scope>NUCLEOTIDE SEQUENCE</scope>
    <source>
        <strain evidence="3">G01</strain>
    </source>
</reference>
<organism evidence="3">
    <name type="scientific">Sesamum angustifolium</name>
    <dbReference type="NCBI Taxonomy" id="2727405"/>
    <lineage>
        <taxon>Eukaryota</taxon>
        <taxon>Viridiplantae</taxon>
        <taxon>Streptophyta</taxon>
        <taxon>Embryophyta</taxon>
        <taxon>Tracheophyta</taxon>
        <taxon>Spermatophyta</taxon>
        <taxon>Magnoliopsida</taxon>
        <taxon>eudicotyledons</taxon>
        <taxon>Gunneridae</taxon>
        <taxon>Pentapetalae</taxon>
        <taxon>asterids</taxon>
        <taxon>lamiids</taxon>
        <taxon>Lamiales</taxon>
        <taxon>Pedaliaceae</taxon>
        <taxon>Sesamum</taxon>
    </lineage>
</organism>
<gene>
    <name evidence="3" type="ORF">Sangu_1460300</name>
</gene>
<dbReference type="Pfam" id="PF04937">
    <property type="entry name" value="DUF659"/>
    <property type="match status" value="1"/>
</dbReference>
<dbReference type="InterPro" id="IPR012337">
    <property type="entry name" value="RNaseH-like_sf"/>
</dbReference>
<dbReference type="PANTHER" id="PTHR32166">
    <property type="entry name" value="OSJNBA0013A04.12 PROTEIN"/>
    <property type="match status" value="1"/>
</dbReference>
<dbReference type="AlphaFoldDB" id="A0AAW2N760"/>